<reference evidence="1" key="1">
    <citation type="journal article" date="2019" name="Environ. Microbiol.">
        <title>Fungal ecological strategies reflected in gene transcription - a case study of two litter decomposers.</title>
        <authorList>
            <person name="Barbi F."/>
            <person name="Kohler A."/>
            <person name="Barry K."/>
            <person name="Baskaran P."/>
            <person name="Daum C."/>
            <person name="Fauchery L."/>
            <person name="Ihrmark K."/>
            <person name="Kuo A."/>
            <person name="LaButti K."/>
            <person name="Lipzen A."/>
            <person name="Morin E."/>
            <person name="Grigoriev I.V."/>
            <person name="Henrissat B."/>
            <person name="Lindahl B."/>
            <person name="Martin F."/>
        </authorList>
    </citation>
    <scope>NUCLEOTIDE SEQUENCE</scope>
    <source>
        <strain evidence="1">JB14</strain>
    </source>
</reference>
<evidence type="ECO:0000313" key="2">
    <source>
        <dbReference type="Proteomes" id="UP000799118"/>
    </source>
</evidence>
<dbReference type="Proteomes" id="UP000799118">
    <property type="component" value="Unassembled WGS sequence"/>
</dbReference>
<protein>
    <submittedName>
        <fullName evidence="1">Uncharacterized protein</fullName>
    </submittedName>
</protein>
<keyword evidence="2" id="KW-1185">Reference proteome</keyword>
<organism evidence="1 2">
    <name type="scientific">Gymnopus androsaceus JB14</name>
    <dbReference type="NCBI Taxonomy" id="1447944"/>
    <lineage>
        <taxon>Eukaryota</taxon>
        <taxon>Fungi</taxon>
        <taxon>Dikarya</taxon>
        <taxon>Basidiomycota</taxon>
        <taxon>Agaricomycotina</taxon>
        <taxon>Agaricomycetes</taxon>
        <taxon>Agaricomycetidae</taxon>
        <taxon>Agaricales</taxon>
        <taxon>Marasmiineae</taxon>
        <taxon>Omphalotaceae</taxon>
        <taxon>Gymnopus</taxon>
    </lineage>
</organism>
<proteinExistence type="predicted"/>
<name>A0A6A4HAB0_9AGAR</name>
<evidence type="ECO:0000313" key="1">
    <source>
        <dbReference type="EMBL" id="KAE9394726.1"/>
    </source>
</evidence>
<sequence>MGLRTQQLSLPFFLIALRHRHRPCSLPSYDRLQSGFGDHCSTATDASKTWHKAHGGASCSCSARRIGETYRDPIMWLKAQEKHTGRDRSRKCNPIRSETRLYDYDHLSTPPSTIRPPHSIHDHFSSGFSSLLYAGLWTRRLDLDGRATYLKVDRNLNLSTRLT</sequence>
<gene>
    <name evidence="1" type="ORF">BT96DRAFT_180233</name>
</gene>
<dbReference type="AlphaFoldDB" id="A0A6A4HAB0"/>
<dbReference type="EMBL" id="ML769544">
    <property type="protein sequence ID" value="KAE9394726.1"/>
    <property type="molecule type" value="Genomic_DNA"/>
</dbReference>
<accession>A0A6A4HAB0</accession>